<accession>A0AA88VQR1</accession>
<dbReference type="GO" id="GO:0099402">
    <property type="term" value="P:plant organ development"/>
    <property type="evidence" value="ECO:0007669"/>
    <property type="project" value="UniProtKB-ARBA"/>
</dbReference>
<keyword evidence="5" id="KW-0804">Transcription</keyword>
<keyword evidence="9" id="KW-1185">Reference proteome</keyword>
<keyword evidence="3 5" id="KW-0539">Nucleus</keyword>
<dbReference type="PROSITE" id="PS51667">
    <property type="entry name" value="WRC"/>
    <property type="match status" value="1"/>
</dbReference>
<evidence type="ECO:0000256" key="4">
    <source>
        <dbReference type="PROSITE-ProRule" id="PRU01002"/>
    </source>
</evidence>
<reference evidence="8" key="1">
    <citation type="submission" date="2022-12" db="EMBL/GenBank/DDBJ databases">
        <title>Draft genome assemblies for two species of Escallonia (Escalloniales).</title>
        <authorList>
            <person name="Chanderbali A."/>
            <person name="Dervinis C."/>
            <person name="Anghel I."/>
            <person name="Soltis D."/>
            <person name="Soltis P."/>
            <person name="Zapata F."/>
        </authorList>
    </citation>
    <scope>NUCLEOTIDE SEQUENCE</scope>
    <source>
        <strain evidence="8">UCBG64.0493</strain>
        <tissue evidence="8">Leaf</tissue>
    </source>
</reference>
<evidence type="ECO:0000313" key="8">
    <source>
        <dbReference type="EMBL" id="KAK3012159.1"/>
    </source>
</evidence>
<evidence type="ECO:0000259" key="7">
    <source>
        <dbReference type="PROSITE" id="PS51667"/>
    </source>
</evidence>
<evidence type="ECO:0000256" key="3">
    <source>
        <dbReference type="ARBA" id="ARBA00023242"/>
    </source>
</evidence>
<feature type="domain" description="WRC" evidence="7">
    <location>
        <begin position="121"/>
        <end position="165"/>
    </location>
</feature>
<organism evidence="8 9">
    <name type="scientific">Escallonia herrerae</name>
    <dbReference type="NCBI Taxonomy" id="1293975"/>
    <lineage>
        <taxon>Eukaryota</taxon>
        <taxon>Viridiplantae</taxon>
        <taxon>Streptophyta</taxon>
        <taxon>Embryophyta</taxon>
        <taxon>Tracheophyta</taxon>
        <taxon>Spermatophyta</taxon>
        <taxon>Magnoliopsida</taxon>
        <taxon>eudicotyledons</taxon>
        <taxon>Gunneridae</taxon>
        <taxon>Pentapetalae</taxon>
        <taxon>asterids</taxon>
        <taxon>campanulids</taxon>
        <taxon>Escalloniales</taxon>
        <taxon>Escalloniaceae</taxon>
        <taxon>Escallonia</taxon>
    </lineage>
</organism>
<dbReference type="GO" id="GO:0005524">
    <property type="term" value="F:ATP binding"/>
    <property type="evidence" value="ECO:0007669"/>
    <property type="project" value="UniProtKB-UniRule"/>
</dbReference>
<dbReference type="Pfam" id="PF08880">
    <property type="entry name" value="QLQ"/>
    <property type="match status" value="1"/>
</dbReference>
<evidence type="ECO:0000256" key="5">
    <source>
        <dbReference type="RuleBase" id="RU367127"/>
    </source>
</evidence>
<comment type="function">
    <text evidence="5">Transcription activator.</text>
</comment>
<dbReference type="AlphaFoldDB" id="A0AA88VQR1"/>
<dbReference type="Pfam" id="PF08879">
    <property type="entry name" value="WRC"/>
    <property type="match status" value="1"/>
</dbReference>
<comment type="caution">
    <text evidence="8">The sequence shown here is derived from an EMBL/GenBank/DDBJ whole genome shotgun (WGS) entry which is preliminary data.</text>
</comment>
<comment type="subcellular location">
    <subcellularLocation>
        <location evidence="1 5">Nucleus</location>
    </subcellularLocation>
</comment>
<comment type="domain">
    <text evidence="5">The QLQ domain and WRC domain may be involved in protein-protein interaction and DNA-binding, respectively.</text>
</comment>
<evidence type="ECO:0000313" key="9">
    <source>
        <dbReference type="Proteomes" id="UP001188597"/>
    </source>
</evidence>
<evidence type="ECO:0000256" key="2">
    <source>
        <dbReference type="ARBA" id="ARBA00008122"/>
    </source>
</evidence>
<dbReference type="InterPro" id="IPR014977">
    <property type="entry name" value="WRC_dom"/>
</dbReference>
<dbReference type="PROSITE" id="PS51666">
    <property type="entry name" value="QLQ"/>
    <property type="match status" value="1"/>
</dbReference>
<comment type="similarity">
    <text evidence="2 5">Belongs to the GRF family.</text>
</comment>
<dbReference type="SMART" id="SM00951">
    <property type="entry name" value="QLQ"/>
    <property type="match status" value="1"/>
</dbReference>
<dbReference type="PANTHER" id="PTHR31602:SF81">
    <property type="entry name" value="GROWTH-REGULATING FACTOR 9"/>
    <property type="match status" value="1"/>
</dbReference>
<dbReference type="InterPro" id="IPR014978">
    <property type="entry name" value="Gln-Leu-Gln_QLQ"/>
</dbReference>
<keyword evidence="5" id="KW-0805">Transcription regulation</keyword>
<dbReference type="GO" id="GO:0006351">
    <property type="term" value="P:DNA-templated transcription"/>
    <property type="evidence" value="ECO:0007669"/>
    <property type="project" value="UniProtKB-UniRule"/>
</dbReference>
<evidence type="ECO:0000256" key="1">
    <source>
        <dbReference type="ARBA" id="ARBA00004123"/>
    </source>
</evidence>
<dbReference type="EMBL" id="JAVXUP010001396">
    <property type="protein sequence ID" value="KAK3012159.1"/>
    <property type="molecule type" value="Genomic_DNA"/>
</dbReference>
<dbReference type="GO" id="GO:0006355">
    <property type="term" value="P:regulation of DNA-templated transcription"/>
    <property type="evidence" value="ECO:0007669"/>
    <property type="project" value="InterPro"/>
</dbReference>
<evidence type="ECO:0000259" key="6">
    <source>
        <dbReference type="PROSITE" id="PS51666"/>
    </source>
</evidence>
<protein>
    <recommendedName>
        <fullName evidence="5">Growth-regulating factor</fullName>
    </recommendedName>
</protein>
<sequence>MEPQKFTSNEEHGPGSCDNGLCTSTGLSINGGEVSSPYGLGLSQGRGYQKYLGFTFLQLLELEHQALIYKYMVAGHPVPSHLIIPIWKSVASNLKDRRLHQYYSTLLGSSTLNCDSGRDMDPEPGRCRRTDGKKWRCNKDIVQDQKYCEKHLHRGRQPSTKHVKPNLSTALSSRAISAICFQYWFHPQRVFLVMGVLTKTDYAF</sequence>
<proteinExistence type="inferred from homology"/>
<gene>
    <name evidence="8" type="ORF">RJ639_010458</name>
</gene>
<dbReference type="Proteomes" id="UP001188597">
    <property type="component" value="Unassembled WGS sequence"/>
</dbReference>
<dbReference type="InterPro" id="IPR031137">
    <property type="entry name" value="GRF"/>
</dbReference>
<comment type="caution">
    <text evidence="4">Lacks conserved residue(s) required for the propagation of feature annotation.</text>
</comment>
<dbReference type="PANTHER" id="PTHR31602">
    <property type="entry name" value="GROWTH-REGULATING FACTOR 5"/>
    <property type="match status" value="1"/>
</dbReference>
<feature type="domain" description="QLQ" evidence="6">
    <location>
        <begin position="53"/>
        <end position="88"/>
    </location>
</feature>
<keyword evidence="5" id="KW-0010">Activator</keyword>
<dbReference type="GO" id="GO:0005634">
    <property type="term" value="C:nucleus"/>
    <property type="evidence" value="ECO:0007669"/>
    <property type="project" value="UniProtKB-SubCell"/>
</dbReference>
<name>A0AA88VQR1_9ASTE</name>